<keyword evidence="1" id="KW-0808">Transferase</keyword>
<accession>A0ACC1WSB1</accession>
<gene>
    <name evidence="1" type="ORF">OWV82_025024</name>
</gene>
<reference evidence="1 2" key="1">
    <citation type="journal article" date="2023" name="Science">
        <title>Complex scaffold remodeling in plant triterpene biosynthesis.</title>
        <authorList>
            <person name="De La Pena R."/>
            <person name="Hodgson H."/>
            <person name="Liu J.C."/>
            <person name="Stephenson M.J."/>
            <person name="Martin A.C."/>
            <person name="Owen C."/>
            <person name="Harkess A."/>
            <person name="Leebens-Mack J."/>
            <person name="Jimenez L.E."/>
            <person name="Osbourn A."/>
            <person name="Sattely E.S."/>
        </authorList>
    </citation>
    <scope>NUCLEOTIDE SEQUENCE [LARGE SCALE GENOMIC DNA]</scope>
    <source>
        <strain evidence="2">cv. JPN11</strain>
        <tissue evidence="1">Leaf</tissue>
    </source>
</reference>
<comment type="caution">
    <text evidence="1">The sequence shown here is derived from an EMBL/GenBank/DDBJ whole genome shotgun (WGS) entry which is preliminary data.</text>
</comment>
<keyword evidence="2" id="KW-1185">Reference proteome</keyword>
<keyword evidence="1" id="KW-0418">Kinase</keyword>
<name>A0ACC1WSB1_MELAZ</name>
<dbReference type="EMBL" id="CM051407">
    <property type="protein sequence ID" value="KAJ4701848.1"/>
    <property type="molecule type" value="Genomic_DNA"/>
</dbReference>
<proteinExistence type="predicted"/>
<evidence type="ECO:0000313" key="2">
    <source>
        <dbReference type="Proteomes" id="UP001164539"/>
    </source>
</evidence>
<evidence type="ECO:0000313" key="1">
    <source>
        <dbReference type="EMBL" id="KAJ4701848.1"/>
    </source>
</evidence>
<protein>
    <submittedName>
        <fullName evidence="1">Inactive protein kinase</fullName>
    </submittedName>
</protein>
<organism evidence="1 2">
    <name type="scientific">Melia azedarach</name>
    <name type="common">Chinaberry tree</name>
    <dbReference type="NCBI Taxonomy" id="155640"/>
    <lineage>
        <taxon>Eukaryota</taxon>
        <taxon>Viridiplantae</taxon>
        <taxon>Streptophyta</taxon>
        <taxon>Embryophyta</taxon>
        <taxon>Tracheophyta</taxon>
        <taxon>Spermatophyta</taxon>
        <taxon>Magnoliopsida</taxon>
        <taxon>eudicotyledons</taxon>
        <taxon>Gunneridae</taxon>
        <taxon>Pentapetalae</taxon>
        <taxon>rosids</taxon>
        <taxon>malvids</taxon>
        <taxon>Sapindales</taxon>
        <taxon>Meliaceae</taxon>
        <taxon>Melia</taxon>
    </lineage>
</organism>
<sequence>MLPERTDSSSSQRATSAVAQRVVVAVRAEKVISKNALAWALTHVVHPGDGITLLAVFPAEKTGRRFWKFPRLTGDCKSSQAEKMPDRICQISESCSQMVLQFHDQIEVRVRIKVVSGTRGSAVATEARSNGANWVVLDKKLKQELKHCLEELHCNIVVIKNSQAKVLRLNLQCLNEDETQQFSAAASPLMGAGELEGSRMKHSTPVSSPERPSTSNSRSSQQGLLSSSNTMSSLFLVYEQNPLFEGVNRGFYPQIDNQNHLAGPLVALDSHAERLITMSSNPTPSVDSNCQSVFWIPQNHIVEEKLHKTKNCKDTLKSSRTLLDKFIQYDQDMRAGRLEFNRSHQKSYTTNSSIRDAVPLGRTSSIPPPLCSMCQHKAPIFGKPPRQFSYKELEEATDGFSDMNFLAEGGFGVVYRGVLRDGQVVAVKLLKFGGSQADADFCREVRVLSCAQHRNVVLLIGFCIDSKRRVLVYEYICNGSLDFHLHGNKRIPLDWQSRLKIAIGAARGLRYLHEDCRVGCIVHRDMRPNNILLTHDFEPLVADFGLARWHTDWNINSEGRVIGTSGYLAPEYIDGGIITQKVDVYAFGVVLIELMTRQRTSELQCYKGQHVLSDWFHPLSSLEPGHILEKVYCLIDPYLTSDQALDFTYQLQAMARAAFLCLSRDPESRPPMSKVLRILEGGDAGIPLALDLNSVGNRSGHLPGLSSHKQPEARKSHFRRLSH</sequence>
<dbReference type="Proteomes" id="UP001164539">
    <property type="component" value="Chromosome 14"/>
</dbReference>